<dbReference type="Gene3D" id="2.60.40.790">
    <property type="match status" value="1"/>
</dbReference>
<dbReference type="InterPro" id="IPR008978">
    <property type="entry name" value="HSP20-like_chaperone"/>
</dbReference>
<keyword evidence="4" id="KW-0346">Stress response</keyword>
<dbReference type="Proteomes" id="UP000186513">
    <property type="component" value="Unassembled WGS sequence"/>
</dbReference>
<dbReference type="PANTHER" id="PTHR11527">
    <property type="entry name" value="HEAT-SHOCK PROTEIN 20 FAMILY MEMBER"/>
    <property type="match status" value="1"/>
</dbReference>
<feature type="domain" description="SHSP" evidence="3">
    <location>
        <begin position="29"/>
        <end position="141"/>
    </location>
</feature>
<dbReference type="InterPro" id="IPR002068">
    <property type="entry name" value="A-crystallin/Hsp20_dom"/>
</dbReference>
<dbReference type="STRING" id="1121279.SAMN02745887_02054"/>
<evidence type="ECO:0000256" key="1">
    <source>
        <dbReference type="PROSITE-ProRule" id="PRU00285"/>
    </source>
</evidence>
<gene>
    <name evidence="4" type="ORF">SAMN02745887_02054</name>
</gene>
<dbReference type="EMBL" id="FPKR01000007">
    <property type="protein sequence ID" value="SFZ76660.1"/>
    <property type="molecule type" value="Genomic_DNA"/>
</dbReference>
<keyword evidence="5" id="KW-1185">Reference proteome</keyword>
<comment type="similarity">
    <text evidence="1 2">Belongs to the small heat shock protein (HSP20) family.</text>
</comment>
<proteinExistence type="inferred from homology"/>
<evidence type="ECO:0000313" key="4">
    <source>
        <dbReference type="EMBL" id="SFZ76660.1"/>
    </source>
</evidence>
<name>A0A1K2HIJ5_9NEIS</name>
<evidence type="ECO:0000313" key="5">
    <source>
        <dbReference type="Proteomes" id="UP000186513"/>
    </source>
</evidence>
<sequence>MTMLPSRSRLFEDFFRDLSPGFFIKPLHGDALPNEITLDIKESDEAYTLHAELPGVAKEDIHVTIDGAVVSIRAEVRQHDSHKQDERLLRSERYYGSVARSIRLPQEVNDATAVAKCENGVLTLVLPKRTQAQGAKRLNIA</sequence>
<evidence type="ECO:0000259" key="3">
    <source>
        <dbReference type="PROSITE" id="PS01031"/>
    </source>
</evidence>
<accession>A0A1K2HIJ5</accession>
<dbReference type="SUPFAM" id="SSF49764">
    <property type="entry name" value="HSP20-like chaperones"/>
    <property type="match status" value="1"/>
</dbReference>
<dbReference type="InterPro" id="IPR031107">
    <property type="entry name" value="Small_HSP"/>
</dbReference>
<dbReference type="PROSITE" id="PS01031">
    <property type="entry name" value="SHSP"/>
    <property type="match status" value="1"/>
</dbReference>
<dbReference type="CDD" id="cd06464">
    <property type="entry name" value="ACD_sHsps-like"/>
    <property type="match status" value="1"/>
</dbReference>
<dbReference type="Pfam" id="PF00011">
    <property type="entry name" value="HSP20"/>
    <property type="match status" value="1"/>
</dbReference>
<evidence type="ECO:0000256" key="2">
    <source>
        <dbReference type="RuleBase" id="RU003616"/>
    </source>
</evidence>
<protein>
    <submittedName>
        <fullName evidence="4">Heat shock protein Hsp20</fullName>
    </submittedName>
</protein>
<dbReference type="OrthoDB" id="9808910at2"/>
<organism evidence="4 5">
    <name type="scientific">Chitinimonas taiwanensis DSM 18899</name>
    <dbReference type="NCBI Taxonomy" id="1121279"/>
    <lineage>
        <taxon>Bacteria</taxon>
        <taxon>Pseudomonadati</taxon>
        <taxon>Pseudomonadota</taxon>
        <taxon>Betaproteobacteria</taxon>
        <taxon>Neisseriales</taxon>
        <taxon>Chitinibacteraceae</taxon>
        <taxon>Chitinimonas</taxon>
    </lineage>
</organism>
<dbReference type="AlphaFoldDB" id="A0A1K2HIJ5"/>
<reference evidence="4 5" key="1">
    <citation type="submission" date="2016-11" db="EMBL/GenBank/DDBJ databases">
        <authorList>
            <person name="Jaros S."/>
            <person name="Januszkiewicz K."/>
            <person name="Wedrychowicz H."/>
        </authorList>
    </citation>
    <scope>NUCLEOTIDE SEQUENCE [LARGE SCALE GENOMIC DNA]</scope>
    <source>
        <strain evidence="4 5">DSM 18899</strain>
    </source>
</reference>